<proteinExistence type="predicted"/>
<sequence length="152" mass="16949">MSEFKPIETQEQLDAIISDRIKRAQETTRKEFEGFLSPDDAAKKYAGYLSPEDEKKKYAGYLSPEEAAKKDAKIKGYETNSVKMRIAHENNIPYELAGRLSGESEEDIRKDAESLAKLLRHQGGAPLASTEPAGVDSKRAAVKKMLSDLKED</sequence>
<accession>A0A8S5TTX9</accession>
<organism evidence="1">
    <name type="scientific">Siphoviridae sp. ctYcY12</name>
    <dbReference type="NCBI Taxonomy" id="2825550"/>
    <lineage>
        <taxon>Viruses</taxon>
        <taxon>Duplodnaviria</taxon>
        <taxon>Heunggongvirae</taxon>
        <taxon>Uroviricota</taxon>
        <taxon>Caudoviricetes</taxon>
    </lineage>
</organism>
<evidence type="ECO:0008006" key="2">
    <source>
        <dbReference type="Google" id="ProtNLM"/>
    </source>
</evidence>
<name>A0A8S5TTX9_9CAUD</name>
<dbReference type="Pfam" id="PF14265">
    <property type="entry name" value="DUF4355"/>
    <property type="match status" value="1"/>
</dbReference>
<dbReference type="InterPro" id="IPR025580">
    <property type="entry name" value="Gp46"/>
</dbReference>
<dbReference type="EMBL" id="BK015928">
    <property type="protein sequence ID" value="DAF85665.1"/>
    <property type="molecule type" value="Genomic_DNA"/>
</dbReference>
<reference evidence="1" key="1">
    <citation type="journal article" date="2021" name="Proc. Natl. Acad. Sci. U.S.A.">
        <title>A Catalog of Tens of Thousands of Viruses from Human Metagenomes Reveals Hidden Associations with Chronic Diseases.</title>
        <authorList>
            <person name="Tisza M.J."/>
            <person name="Buck C.B."/>
        </authorList>
    </citation>
    <scope>NUCLEOTIDE SEQUENCE</scope>
    <source>
        <strain evidence="1">CtYcY12</strain>
    </source>
</reference>
<protein>
    <recommendedName>
        <fullName evidence="2">DUF4355 domain-containing protein</fullName>
    </recommendedName>
</protein>
<evidence type="ECO:0000313" key="1">
    <source>
        <dbReference type="EMBL" id="DAF85665.1"/>
    </source>
</evidence>